<accession>A0ABW0DK55</accession>
<dbReference type="InterPro" id="IPR029058">
    <property type="entry name" value="AB_hydrolase_fold"/>
</dbReference>
<dbReference type="InterPro" id="IPR000639">
    <property type="entry name" value="Epox_hydrolase-like"/>
</dbReference>
<evidence type="ECO:0000313" key="5">
    <source>
        <dbReference type="EMBL" id="MFC5239182.1"/>
    </source>
</evidence>
<dbReference type="EMBL" id="JBHSKN010000004">
    <property type="protein sequence ID" value="MFC5239182.1"/>
    <property type="molecule type" value="Genomic_DNA"/>
</dbReference>
<dbReference type="InterPro" id="IPR010497">
    <property type="entry name" value="Epoxide_hydro_N"/>
</dbReference>
<evidence type="ECO:0000259" key="4">
    <source>
        <dbReference type="Pfam" id="PF06441"/>
    </source>
</evidence>
<comment type="caution">
    <text evidence="5">The sequence shown here is derived from an EMBL/GenBank/DDBJ whole genome shotgun (WGS) entry which is preliminary data.</text>
</comment>
<evidence type="ECO:0000256" key="3">
    <source>
        <dbReference type="ARBA" id="ARBA00022801"/>
    </source>
</evidence>
<dbReference type="GO" id="GO:0016787">
    <property type="term" value="F:hydrolase activity"/>
    <property type="evidence" value="ECO:0007669"/>
    <property type="project" value="UniProtKB-KW"/>
</dbReference>
<dbReference type="RefSeq" id="WP_344561119.1">
    <property type="nucleotide sequence ID" value="NZ_BAAATG010000021.1"/>
</dbReference>
<evidence type="ECO:0000256" key="2">
    <source>
        <dbReference type="ARBA" id="ARBA00022797"/>
    </source>
</evidence>
<protein>
    <submittedName>
        <fullName evidence="5">Epoxide hydrolase family protein</fullName>
    </submittedName>
</protein>
<keyword evidence="3 5" id="KW-0378">Hydrolase</keyword>
<organism evidence="5 6">
    <name type="scientific">Streptomyces atrovirens</name>
    <dbReference type="NCBI Taxonomy" id="285556"/>
    <lineage>
        <taxon>Bacteria</taxon>
        <taxon>Bacillati</taxon>
        <taxon>Actinomycetota</taxon>
        <taxon>Actinomycetes</taxon>
        <taxon>Kitasatosporales</taxon>
        <taxon>Streptomycetaceae</taxon>
        <taxon>Streptomyces</taxon>
    </lineage>
</organism>
<feature type="domain" description="Epoxide hydrolase N-terminal" evidence="4">
    <location>
        <begin position="1"/>
        <end position="106"/>
    </location>
</feature>
<keyword evidence="6" id="KW-1185">Reference proteome</keyword>
<dbReference type="PRINTS" id="PR00412">
    <property type="entry name" value="EPOXHYDRLASE"/>
</dbReference>
<dbReference type="Gene3D" id="3.40.50.1820">
    <property type="entry name" value="alpha/beta hydrolase"/>
    <property type="match status" value="1"/>
</dbReference>
<evidence type="ECO:0000256" key="1">
    <source>
        <dbReference type="ARBA" id="ARBA00010088"/>
    </source>
</evidence>
<reference evidence="6" key="1">
    <citation type="journal article" date="2019" name="Int. J. Syst. Evol. Microbiol.">
        <title>The Global Catalogue of Microorganisms (GCM) 10K type strain sequencing project: providing services to taxonomists for standard genome sequencing and annotation.</title>
        <authorList>
            <consortium name="The Broad Institute Genomics Platform"/>
            <consortium name="The Broad Institute Genome Sequencing Center for Infectious Disease"/>
            <person name="Wu L."/>
            <person name="Ma J."/>
        </authorList>
    </citation>
    <scope>NUCLEOTIDE SEQUENCE [LARGE SCALE GENOMIC DNA]</scope>
    <source>
        <strain evidence="6">CGMCC 4.7131</strain>
    </source>
</reference>
<comment type="similarity">
    <text evidence="1">Belongs to the peptidase S33 family.</text>
</comment>
<dbReference type="PIRSF" id="PIRSF001112">
    <property type="entry name" value="Epoxide_hydrolase"/>
    <property type="match status" value="1"/>
</dbReference>
<sequence length="395" mass="43161">MHPFRIDIPQDQLDDLRRRLEATRWPDELPGVGWSRGVPLGYLKELAEYWRTSFDWRAAEARLNAHPQFVTEIDGAPVHFLHITSPEPDATPLLLTHGWPGSVAEFLDVIGPLSDPRSHGGDPAQAFHLVIPSIPGYGFSRPLPEKGWDTGRIARAWATLMERLGYDRYLAQGGDAGAVISLELGRIDPEHVIGVHVNMLMTFPSGDPAELAGLGPADQARLGKLARFDAELSGYMKVQQTRPQTLAYALTDSPVGQLAWIVERFLDWTSAERRPEEAVDRDLLLTVVSIYWLTATAGSSAQFYFEGAEGVRAAAAGAVPPPLTVPVGVAVFPDDIFVPIRSLAERDLPHLTHWTEFEHGGHFAAMEQPAALTGDIRAFARSLTSATTTATATAA</sequence>
<dbReference type="Proteomes" id="UP001596035">
    <property type="component" value="Unassembled WGS sequence"/>
</dbReference>
<dbReference type="PANTHER" id="PTHR21661:SF35">
    <property type="entry name" value="EPOXIDE HYDROLASE"/>
    <property type="match status" value="1"/>
</dbReference>
<dbReference type="SUPFAM" id="SSF53474">
    <property type="entry name" value="alpha/beta-Hydrolases"/>
    <property type="match status" value="1"/>
</dbReference>
<gene>
    <name evidence="5" type="ORF">ACFPWV_04515</name>
</gene>
<dbReference type="PANTHER" id="PTHR21661">
    <property type="entry name" value="EPOXIDE HYDROLASE 1-RELATED"/>
    <property type="match status" value="1"/>
</dbReference>
<name>A0ABW0DK55_9ACTN</name>
<evidence type="ECO:0000313" key="6">
    <source>
        <dbReference type="Proteomes" id="UP001596035"/>
    </source>
</evidence>
<dbReference type="InterPro" id="IPR016292">
    <property type="entry name" value="Epoxide_hydrolase"/>
</dbReference>
<dbReference type="Pfam" id="PF06441">
    <property type="entry name" value="EHN"/>
    <property type="match status" value="1"/>
</dbReference>
<proteinExistence type="inferred from homology"/>
<keyword evidence="2" id="KW-0058">Aromatic hydrocarbons catabolism</keyword>